<dbReference type="STRING" id="1077974.GOEFS_047_00200"/>
<protein>
    <recommendedName>
        <fullName evidence="5">Oxidoreductase</fullName>
    </recommendedName>
</protein>
<dbReference type="eggNOG" id="COG5495">
    <property type="taxonomic scope" value="Bacteria"/>
</dbReference>
<dbReference type="AlphaFoldDB" id="H0QZB0"/>
<dbReference type="EMBL" id="BAEH01000047">
    <property type="protein sequence ID" value="GAB18161.1"/>
    <property type="molecule type" value="Genomic_DNA"/>
</dbReference>
<evidence type="ECO:0000313" key="4">
    <source>
        <dbReference type="Proteomes" id="UP000035034"/>
    </source>
</evidence>
<dbReference type="InterPro" id="IPR036291">
    <property type="entry name" value="NAD(P)-bd_dom_sf"/>
</dbReference>
<reference evidence="3 4" key="1">
    <citation type="submission" date="2011-12" db="EMBL/GenBank/DDBJ databases">
        <title>Whole genome shotgun sequence of Gordonia effusa NBRC 100432.</title>
        <authorList>
            <person name="Yoshida I."/>
            <person name="Takarada H."/>
            <person name="Hosoyama A."/>
            <person name="Tsuchikane K."/>
            <person name="Katsumata H."/>
            <person name="Yamazaki S."/>
            <person name="Fujita N."/>
        </authorList>
    </citation>
    <scope>NUCLEOTIDE SEQUENCE [LARGE SCALE GENOMIC DNA]</scope>
    <source>
        <strain evidence="3 4">NBRC 100432</strain>
    </source>
</reference>
<proteinExistence type="predicted"/>
<keyword evidence="4" id="KW-1185">Reference proteome</keyword>
<dbReference type="InterPro" id="IPR018931">
    <property type="entry name" value="DUF2520"/>
</dbReference>
<dbReference type="PANTHER" id="PTHR40459:SF1">
    <property type="entry name" value="CONSERVED HYPOTHETICAL ALANINE AND LEUCINE RICH PROTEIN"/>
    <property type="match status" value="1"/>
</dbReference>
<evidence type="ECO:0000259" key="2">
    <source>
        <dbReference type="Pfam" id="PF10728"/>
    </source>
</evidence>
<dbReference type="OrthoDB" id="8650434at2"/>
<name>H0QZB0_9ACTN</name>
<dbReference type="InterPro" id="IPR037108">
    <property type="entry name" value="TM1727-like_C_sf"/>
</dbReference>
<gene>
    <name evidence="3" type="ORF">GOEFS_047_00200</name>
</gene>
<dbReference type="Gene3D" id="3.40.50.720">
    <property type="entry name" value="NAD(P)-binding Rossmann-like Domain"/>
    <property type="match status" value="1"/>
</dbReference>
<comment type="caution">
    <text evidence="3">The sequence shown here is derived from an EMBL/GenBank/DDBJ whole genome shotgun (WGS) entry which is preliminary data.</text>
</comment>
<accession>H0QZB0</accession>
<dbReference type="Proteomes" id="UP000035034">
    <property type="component" value="Unassembled WGS sequence"/>
</dbReference>
<dbReference type="RefSeq" id="WP_007317498.1">
    <property type="nucleotide sequence ID" value="NZ_BAEH01000047.1"/>
</dbReference>
<dbReference type="PANTHER" id="PTHR40459">
    <property type="entry name" value="CONSERVED HYPOTHETICAL ALANINE AND LEUCINE RICH PROTEIN"/>
    <property type="match status" value="1"/>
</dbReference>
<dbReference type="SUPFAM" id="SSF51735">
    <property type="entry name" value="NAD(P)-binding Rossmann-fold domains"/>
    <property type="match status" value="1"/>
</dbReference>
<dbReference type="Pfam" id="PF10727">
    <property type="entry name" value="Rossmann-like"/>
    <property type="match status" value="1"/>
</dbReference>
<dbReference type="Pfam" id="PF10728">
    <property type="entry name" value="DUF2520"/>
    <property type="match status" value="1"/>
</dbReference>
<feature type="domain" description="DUF2520" evidence="2">
    <location>
        <begin position="145"/>
        <end position="286"/>
    </location>
</feature>
<feature type="domain" description="Putative oxidoreductase/dehydrogenase Rossmann-like" evidence="1">
    <location>
        <begin position="4"/>
        <end position="127"/>
    </location>
</feature>
<dbReference type="InterPro" id="IPR008927">
    <property type="entry name" value="6-PGluconate_DH-like_C_sf"/>
</dbReference>
<organism evidence="3 4">
    <name type="scientific">Gordonia effusa NBRC 100432</name>
    <dbReference type="NCBI Taxonomy" id="1077974"/>
    <lineage>
        <taxon>Bacteria</taxon>
        <taxon>Bacillati</taxon>
        <taxon>Actinomycetota</taxon>
        <taxon>Actinomycetes</taxon>
        <taxon>Mycobacteriales</taxon>
        <taxon>Gordoniaceae</taxon>
        <taxon>Gordonia</taxon>
    </lineage>
</organism>
<evidence type="ECO:0008006" key="5">
    <source>
        <dbReference type="Google" id="ProtNLM"/>
    </source>
</evidence>
<evidence type="ECO:0000259" key="1">
    <source>
        <dbReference type="Pfam" id="PF10727"/>
    </source>
</evidence>
<evidence type="ECO:0000313" key="3">
    <source>
        <dbReference type="EMBL" id="GAB18161.1"/>
    </source>
</evidence>
<dbReference type="Gene3D" id="1.10.1040.20">
    <property type="entry name" value="ProC-like, C-terminal domain"/>
    <property type="match status" value="1"/>
</dbReference>
<dbReference type="SUPFAM" id="SSF48179">
    <property type="entry name" value="6-phosphogluconate dehydrogenase C-terminal domain-like"/>
    <property type="match status" value="1"/>
</dbReference>
<sequence length="305" mass="30843">MRAEGLAPARLAVGVVSAGRVGTAIAEALERAGHVVGSVVAGSTASRRRAQQRLPESQILPLNQVVARSELLIIAVPDAELSTVIGDIAATGQLRRGTVVLHTAGAHGVGIMAPLTDLGALSLAVHPAMTFVGGADDTNRLASACFGITAADEVGYTIAQSLVYEIGGQPVRVVEADRTLYHAALAHGSNHLVALISDAIATLDVAVQRGAADGDDPPIRVAQSILGPLVTAALNNVLDLGPAALTGPVARGDTAAVAAHLDALRTLPADGVTAGIPAAYVALAKRAAVYADAPAELRNLLTEKP</sequence>
<dbReference type="InterPro" id="IPR019665">
    <property type="entry name" value="OxRdtase/DH_put_Rossmann_dom"/>
</dbReference>